<dbReference type="InterPro" id="IPR025751">
    <property type="entry name" value="RsbRD_N_dom"/>
</dbReference>
<dbReference type="RefSeq" id="WP_236163493.1">
    <property type="nucleotide sequence ID" value="NZ_BQKK01000001.1"/>
</dbReference>
<feature type="domain" description="RsbT co-antagonist protein RsbRD N-terminal" evidence="2">
    <location>
        <begin position="35"/>
        <end position="147"/>
    </location>
</feature>
<dbReference type="Gene3D" id="1.10.10.2840">
    <property type="entry name" value="PucR C-terminal helix-turn-helix domain"/>
    <property type="match status" value="1"/>
</dbReference>
<dbReference type="EMBL" id="BQKK01000001">
    <property type="protein sequence ID" value="GJN41872.1"/>
    <property type="molecule type" value="Genomic_DNA"/>
</dbReference>
<dbReference type="AlphaFoldDB" id="A0AAV5G5G5"/>
<evidence type="ECO:0008006" key="5">
    <source>
        <dbReference type="Google" id="ProtNLM"/>
    </source>
</evidence>
<proteinExistence type="predicted"/>
<protein>
    <recommendedName>
        <fullName evidence="5">PucR C-terminal helix-turn-helix domain-containing protein</fullName>
    </recommendedName>
</protein>
<sequence>MHENQWDELIEKALNDMPLLVEDFIHEFNEVGLYGESVIPESELRSTAHEVLTLILKATTSNQTQPGLKDHAEQFGNRRARQGIDLPQLVDAIHLDFKVIWNYLKMASGEESLPVLIEHVEKLNYVVTEYAFYVRTSFQREEARSAQDFRIANSRYLDRLFSSDSLGERGLNEISHILEVDASIECEVVVFHPSVADEVHSRLEPATASGKVFCQSFGTSYVAFWRTKSTEIERQIEKLAHFPGIRFETVVGLAEVRRAVRSSPQLFNSFGRPTRIEPIKNAMWAVARDALTSVYGRQIHEISDYLNELRRTKDPILDTVRAYLETGSIKQTAQLSFCHRNTVINRIKQFSSRSGLDITVPNQASLVVVALSSPS</sequence>
<reference evidence="3" key="1">
    <citation type="submission" date="2021-12" db="EMBL/GenBank/DDBJ databases">
        <title>Draft genome sequence of Corynebacterium ammoniagenes strain T-723.</title>
        <authorList>
            <person name="Matsuzawa M."/>
            <person name="Hiratani M."/>
            <person name="Abe I."/>
            <person name="Tsuji Y."/>
            <person name="Nakamura J."/>
        </authorList>
    </citation>
    <scope>NUCLEOTIDE SEQUENCE</scope>
    <source>
        <strain evidence="3">T-723</strain>
    </source>
</reference>
<dbReference type="InterPro" id="IPR025736">
    <property type="entry name" value="PucR_C-HTH_dom"/>
</dbReference>
<dbReference type="InterPro" id="IPR042070">
    <property type="entry name" value="PucR_C-HTH_sf"/>
</dbReference>
<feature type="domain" description="PucR C-terminal helix-turn-helix" evidence="1">
    <location>
        <begin position="317"/>
        <end position="371"/>
    </location>
</feature>
<dbReference type="InterPro" id="IPR051448">
    <property type="entry name" value="CdaR-like_regulators"/>
</dbReference>
<comment type="caution">
    <text evidence="3">The sequence shown here is derived from an EMBL/GenBank/DDBJ whole genome shotgun (WGS) entry which is preliminary data.</text>
</comment>
<evidence type="ECO:0000259" key="1">
    <source>
        <dbReference type="Pfam" id="PF13556"/>
    </source>
</evidence>
<evidence type="ECO:0000313" key="4">
    <source>
        <dbReference type="Proteomes" id="UP001054925"/>
    </source>
</evidence>
<evidence type="ECO:0000313" key="3">
    <source>
        <dbReference type="EMBL" id="GJN41872.1"/>
    </source>
</evidence>
<dbReference type="PANTHER" id="PTHR33744">
    <property type="entry name" value="CARBOHYDRATE DIACID REGULATOR"/>
    <property type="match status" value="1"/>
</dbReference>
<accession>A0AAV5G5G5</accession>
<dbReference type="Pfam" id="PF14361">
    <property type="entry name" value="RsbRD_N"/>
    <property type="match status" value="1"/>
</dbReference>
<name>A0AAV5G5G5_CORAM</name>
<dbReference type="Proteomes" id="UP001054925">
    <property type="component" value="Unassembled WGS sequence"/>
</dbReference>
<organism evidence="3 4">
    <name type="scientific">Corynebacterium ammoniagenes</name>
    <name type="common">Brevibacterium ammoniagenes</name>
    <dbReference type="NCBI Taxonomy" id="1697"/>
    <lineage>
        <taxon>Bacteria</taxon>
        <taxon>Bacillati</taxon>
        <taxon>Actinomycetota</taxon>
        <taxon>Actinomycetes</taxon>
        <taxon>Mycobacteriales</taxon>
        <taxon>Corynebacteriaceae</taxon>
        <taxon>Corynebacterium</taxon>
    </lineage>
</organism>
<evidence type="ECO:0000259" key="2">
    <source>
        <dbReference type="Pfam" id="PF14361"/>
    </source>
</evidence>
<gene>
    <name evidence="3" type="ORF">CAT723_03510</name>
</gene>
<dbReference type="Pfam" id="PF13556">
    <property type="entry name" value="HTH_30"/>
    <property type="match status" value="1"/>
</dbReference>